<comment type="caution">
    <text evidence="1">The sequence shown here is derived from an EMBL/GenBank/DDBJ whole genome shotgun (WGS) entry which is preliminary data.</text>
</comment>
<protein>
    <submittedName>
        <fullName evidence="1">Uncharacterized protein</fullName>
    </submittedName>
</protein>
<organism evidence="1 2">
    <name type="scientific">Plakobranchus ocellatus</name>
    <dbReference type="NCBI Taxonomy" id="259542"/>
    <lineage>
        <taxon>Eukaryota</taxon>
        <taxon>Metazoa</taxon>
        <taxon>Spiralia</taxon>
        <taxon>Lophotrochozoa</taxon>
        <taxon>Mollusca</taxon>
        <taxon>Gastropoda</taxon>
        <taxon>Heterobranchia</taxon>
        <taxon>Euthyneura</taxon>
        <taxon>Panpulmonata</taxon>
        <taxon>Sacoglossa</taxon>
        <taxon>Placobranchoidea</taxon>
        <taxon>Plakobranchidae</taxon>
        <taxon>Plakobranchus</taxon>
    </lineage>
</organism>
<accession>A0AAV4CE76</accession>
<keyword evidence="2" id="KW-1185">Reference proteome</keyword>
<dbReference type="Proteomes" id="UP000735302">
    <property type="component" value="Unassembled WGS sequence"/>
</dbReference>
<evidence type="ECO:0000313" key="2">
    <source>
        <dbReference type="Proteomes" id="UP000735302"/>
    </source>
</evidence>
<evidence type="ECO:0000313" key="1">
    <source>
        <dbReference type="EMBL" id="GFO29847.1"/>
    </source>
</evidence>
<name>A0AAV4CE76_9GAST</name>
<proteinExistence type="predicted"/>
<dbReference type="EMBL" id="BLXT01006199">
    <property type="protein sequence ID" value="GFO29847.1"/>
    <property type="molecule type" value="Genomic_DNA"/>
</dbReference>
<dbReference type="AlphaFoldDB" id="A0AAV4CE76"/>
<sequence length="87" mass="9827">MERLAPVEKYGETNLNELTNGVILDIYKDTNKVLISTTTKLVIWTDQSDNVMLAPLNTKISRIVQKASKIRGKASAKFKEEKLMFPS</sequence>
<gene>
    <name evidence="1" type="ORF">PoB_005635200</name>
</gene>
<reference evidence="1 2" key="1">
    <citation type="journal article" date="2021" name="Elife">
        <title>Chloroplast acquisition without the gene transfer in kleptoplastic sea slugs, Plakobranchus ocellatus.</title>
        <authorList>
            <person name="Maeda T."/>
            <person name="Takahashi S."/>
            <person name="Yoshida T."/>
            <person name="Shimamura S."/>
            <person name="Takaki Y."/>
            <person name="Nagai Y."/>
            <person name="Toyoda A."/>
            <person name="Suzuki Y."/>
            <person name="Arimoto A."/>
            <person name="Ishii H."/>
            <person name="Satoh N."/>
            <person name="Nishiyama T."/>
            <person name="Hasebe M."/>
            <person name="Maruyama T."/>
            <person name="Minagawa J."/>
            <person name="Obokata J."/>
            <person name="Shigenobu S."/>
        </authorList>
    </citation>
    <scope>NUCLEOTIDE SEQUENCE [LARGE SCALE GENOMIC DNA]</scope>
</reference>